<evidence type="ECO:0000313" key="3">
    <source>
        <dbReference type="EMBL" id="RKU48321.1"/>
    </source>
</evidence>
<feature type="compositionally biased region" description="Polar residues" evidence="1">
    <location>
        <begin position="93"/>
        <end position="103"/>
    </location>
</feature>
<dbReference type="Pfam" id="PF22943">
    <property type="entry name" value="HTH_68"/>
    <property type="match status" value="1"/>
</dbReference>
<feature type="region of interest" description="Disordered" evidence="1">
    <location>
        <begin position="1"/>
        <end position="146"/>
    </location>
</feature>
<comment type="caution">
    <text evidence="3">The sequence shown here is derived from an EMBL/GenBank/DDBJ whole genome shotgun (WGS) entry which is preliminary data.</text>
</comment>
<protein>
    <recommendedName>
        <fullName evidence="2">Helix-turn-helix domain-containing protein</fullName>
    </recommendedName>
</protein>
<dbReference type="AlphaFoldDB" id="A0A420YKE5"/>
<name>A0A420YKE5_9PEZI</name>
<dbReference type="InterPro" id="IPR054448">
    <property type="entry name" value="HTH_put_ascomycetes"/>
</dbReference>
<feature type="compositionally biased region" description="Pro residues" evidence="1">
    <location>
        <begin position="27"/>
        <end position="54"/>
    </location>
</feature>
<reference evidence="3 4" key="1">
    <citation type="submission" date="2018-08" db="EMBL/GenBank/DDBJ databases">
        <title>Draft genome of the lignicolous fungus Coniochaeta pulveracea.</title>
        <authorList>
            <person name="Borstlap C.J."/>
            <person name="De Witt R.N."/>
            <person name="Botha A."/>
            <person name="Volschenk H."/>
        </authorList>
    </citation>
    <scope>NUCLEOTIDE SEQUENCE [LARGE SCALE GENOMIC DNA]</scope>
    <source>
        <strain evidence="3 4">CAB683</strain>
    </source>
</reference>
<organism evidence="3 4">
    <name type="scientific">Coniochaeta pulveracea</name>
    <dbReference type="NCBI Taxonomy" id="177199"/>
    <lineage>
        <taxon>Eukaryota</taxon>
        <taxon>Fungi</taxon>
        <taxon>Dikarya</taxon>
        <taxon>Ascomycota</taxon>
        <taxon>Pezizomycotina</taxon>
        <taxon>Sordariomycetes</taxon>
        <taxon>Sordariomycetidae</taxon>
        <taxon>Coniochaetales</taxon>
        <taxon>Coniochaetaceae</taxon>
        <taxon>Coniochaeta</taxon>
    </lineage>
</organism>
<proteinExistence type="predicted"/>
<dbReference type="OrthoDB" id="4085451at2759"/>
<dbReference type="EMBL" id="QVQW01000005">
    <property type="protein sequence ID" value="RKU48321.1"/>
    <property type="molecule type" value="Genomic_DNA"/>
</dbReference>
<evidence type="ECO:0000256" key="1">
    <source>
        <dbReference type="SAM" id="MobiDB-lite"/>
    </source>
</evidence>
<feature type="compositionally biased region" description="Polar residues" evidence="1">
    <location>
        <begin position="132"/>
        <end position="142"/>
    </location>
</feature>
<dbReference type="STRING" id="177199.A0A420YKE5"/>
<gene>
    <name evidence="3" type="ORF">DL546_008231</name>
</gene>
<feature type="compositionally biased region" description="Low complexity" evidence="1">
    <location>
        <begin position="106"/>
        <end position="122"/>
    </location>
</feature>
<feature type="compositionally biased region" description="Polar residues" evidence="1">
    <location>
        <begin position="1"/>
        <end position="11"/>
    </location>
</feature>
<keyword evidence="4" id="KW-1185">Reference proteome</keyword>
<dbReference type="Proteomes" id="UP000275385">
    <property type="component" value="Unassembled WGS sequence"/>
</dbReference>
<feature type="domain" description="Helix-turn-helix" evidence="2">
    <location>
        <begin position="171"/>
        <end position="213"/>
    </location>
</feature>
<evidence type="ECO:0000313" key="4">
    <source>
        <dbReference type="Proteomes" id="UP000275385"/>
    </source>
</evidence>
<evidence type="ECO:0000259" key="2">
    <source>
        <dbReference type="Pfam" id="PF22943"/>
    </source>
</evidence>
<accession>A0A420YKE5</accession>
<sequence length="221" mass="23733">MGASASKTSANKAIKTARQFPKRAPGAAPPRPPPSSISQPAPTPSESPSAPPNTDPFQADAALRTDQPSDTVATEFLTPTFADRLKKMGVAQPNPTFSPSSRAVHSPQQASTNSSSSPFQSPDDYSAPRPTYPSSRDNQTLSVLEARRRITERAEAELENIGKRNAEGREFVDIATIRRALLLRQGGVKEEEIEDRFGLKRGTVRRLGGGRMIQAVEGGAQ</sequence>